<proteinExistence type="predicted"/>
<dbReference type="InterPro" id="IPR007863">
    <property type="entry name" value="Peptidase_M16_C"/>
</dbReference>
<accession>A0ABR7F578</accession>
<dbReference type="Gene3D" id="3.30.830.10">
    <property type="entry name" value="Metalloenzyme, LuxS/M16 peptidase-like"/>
    <property type="match status" value="4"/>
</dbReference>
<name>A0ABR7F578_9FIRM</name>
<organism evidence="2 3">
    <name type="scientific">Eubacterium segne</name>
    <dbReference type="NCBI Taxonomy" id="2763045"/>
    <lineage>
        <taxon>Bacteria</taxon>
        <taxon>Bacillati</taxon>
        <taxon>Bacillota</taxon>
        <taxon>Clostridia</taxon>
        <taxon>Eubacteriales</taxon>
        <taxon>Eubacteriaceae</taxon>
        <taxon>Eubacterium</taxon>
    </lineage>
</organism>
<comment type="caution">
    <text evidence="2">The sequence shown here is derived from an EMBL/GenBank/DDBJ whole genome shotgun (WGS) entry which is preliminary data.</text>
</comment>
<dbReference type="Pfam" id="PF08367">
    <property type="entry name" value="M16C_assoc"/>
    <property type="match status" value="1"/>
</dbReference>
<gene>
    <name evidence="2" type="ORF">H8S00_12400</name>
</gene>
<dbReference type="Pfam" id="PF00675">
    <property type="entry name" value="Peptidase_M16"/>
    <property type="match status" value="1"/>
</dbReference>
<dbReference type="Pfam" id="PF22516">
    <property type="entry name" value="PreP_C"/>
    <property type="match status" value="1"/>
</dbReference>
<dbReference type="EMBL" id="JACOOZ010000010">
    <property type="protein sequence ID" value="MBC5668768.1"/>
    <property type="molecule type" value="Genomic_DNA"/>
</dbReference>
<keyword evidence="3" id="KW-1185">Reference proteome</keyword>
<dbReference type="InterPro" id="IPR011765">
    <property type="entry name" value="Pept_M16_N"/>
</dbReference>
<dbReference type="PANTHER" id="PTHR43016:SF13">
    <property type="entry name" value="PRESEQUENCE PROTEASE, MITOCHONDRIAL"/>
    <property type="match status" value="1"/>
</dbReference>
<evidence type="ECO:0000313" key="2">
    <source>
        <dbReference type="EMBL" id="MBC5668768.1"/>
    </source>
</evidence>
<sequence>MKGKKRMVKDIIEKNKSIYEKDAYEVVINKYIEEINSDAWLLKHKKTGARIVLLSNEDDNKVFNIGFRTPVNNDTGVPHIIEHTVLCGSKNFPLRDPFMELVKGSLNTFLNAMTYPDRTVYPVASYNDKDFKNLMHIYMDAVFNPNIYKTDKIFKQEGWHYELNDENEPLEINGIVYNEMKGVYSSIDGIASRVTAQSLFPDTTYQYESGGDPEHIPELTYEEYLDFHRRYYHPSNSFIYLYGDMDMSERLDWIDENYLGKYDKLDIDSSIEHQSSFDKTYEIVKEYAISDNEIEEESAMLTSNYVIGDNLDAKLMLAFKVLKYAIMDIEGAPLKQAIIDAGIGKAVTGSMDDDILQPVYSIVVKGANKDDKDRFLQVVQDTLEKIVENGIDKTTLLAGLNSIEFDTKESDFGSIPKGLMWGLDVMASWIYDDEKPFIHLETNKIFDELRKNIEGNYFEELLTKYLINNTHHSVVVLAPKKGLTEEKESRLMESLQAKKAGLSKEEIEKIITETRELEEFQKTPSTQEELETIPLLEISDINKNPRPLISKKSQVENITVLHSDIFTNGIGYVDIAFDCSRMPEKYHQYIGLLKYLLTYMDTDRDYMELNMDIDLNLGGLAFDTGLYVSQSENKIKLNTEIHFKALNENIKIAYEIINEVILKTKFDNEKRLKELLEELKLRMNRRIVSSGDSVARLRAMSYYSKAYYLRDQIAGLAFYEFISDIVDNFNEKKDKVIAMLYDTVKKVFVKDNMILNFAGDGENFEKVKEYTVDLKKNMFDSSDDFKEQFDGWKFVPQQKNEAIVTSGQVQYVTMAGNYNDEGEKEEYDGSFFVLGNIMRNKYLWNNIREKGGAYGCNCVIGKTGDGFFSSYRDPKLKESVEVYKKAPEFIENFNVDEREMRKYIIGTISLLDTPLNAADISGREFTNYMAGVPYESLCKTRLKVLATTPEDIRNLAPKVKKIIDRNNICVVGSKSAIEGSRELFKEIKELR</sequence>
<reference evidence="2 3" key="1">
    <citation type="submission" date="2020-08" db="EMBL/GenBank/DDBJ databases">
        <title>Genome public.</title>
        <authorList>
            <person name="Liu C."/>
            <person name="Sun Q."/>
        </authorList>
    </citation>
    <scope>NUCLEOTIDE SEQUENCE [LARGE SCALE GENOMIC DNA]</scope>
    <source>
        <strain evidence="2 3">BX4</strain>
    </source>
</reference>
<dbReference type="SUPFAM" id="SSF63411">
    <property type="entry name" value="LuxS/MPP-like metallohydrolase"/>
    <property type="match status" value="4"/>
</dbReference>
<dbReference type="InterPro" id="IPR011249">
    <property type="entry name" value="Metalloenz_LuxS/M16"/>
</dbReference>
<dbReference type="Pfam" id="PF05193">
    <property type="entry name" value="Peptidase_M16_C"/>
    <property type="match status" value="1"/>
</dbReference>
<dbReference type="InterPro" id="IPR055130">
    <property type="entry name" value="PreP_C"/>
</dbReference>
<dbReference type="SMART" id="SM01264">
    <property type="entry name" value="M16C_associated"/>
    <property type="match status" value="1"/>
</dbReference>
<feature type="domain" description="Peptidase M16C associated" evidence="1">
    <location>
        <begin position="477"/>
        <end position="725"/>
    </location>
</feature>
<dbReference type="RefSeq" id="WP_186840653.1">
    <property type="nucleotide sequence ID" value="NZ_JACOOZ010000010.1"/>
</dbReference>
<evidence type="ECO:0000313" key="3">
    <source>
        <dbReference type="Proteomes" id="UP000597877"/>
    </source>
</evidence>
<dbReference type="Proteomes" id="UP000597877">
    <property type="component" value="Unassembled WGS sequence"/>
</dbReference>
<evidence type="ECO:0000259" key="1">
    <source>
        <dbReference type="SMART" id="SM01264"/>
    </source>
</evidence>
<protein>
    <submittedName>
        <fullName evidence="2">Insulinase family protein</fullName>
    </submittedName>
</protein>
<dbReference type="InterPro" id="IPR013578">
    <property type="entry name" value="Peptidase_M16C_assoc"/>
</dbReference>
<dbReference type="PANTHER" id="PTHR43016">
    <property type="entry name" value="PRESEQUENCE PROTEASE"/>
    <property type="match status" value="1"/>
</dbReference>